<comment type="caution">
    <text evidence="8">The sequence shown here is derived from an EMBL/GenBank/DDBJ whole genome shotgun (WGS) entry which is preliminary data.</text>
</comment>
<dbReference type="InterPro" id="IPR001789">
    <property type="entry name" value="Sig_transdc_resp-reg_receiver"/>
</dbReference>
<evidence type="ECO:0000256" key="3">
    <source>
        <dbReference type="ARBA" id="ARBA00023125"/>
    </source>
</evidence>
<keyword evidence="2" id="KW-0805">Transcription regulation</keyword>
<dbReference type="SMART" id="SM00448">
    <property type="entry name" value="REC"/>
    <property type="match status" value="1"/>
</dbReference>
<accession>A0ABV8TVV3</accession>
<dbReference type="InterPro" id="IPR016032">
    <property type="entry name" value="Sig_transdc_resp-reg_C-effctor"/>
</dbReference>
<keyword evidence="1 5" id="KW-0597">Phosphoprotein</keyword>
<dbReference type="SMART" id="SM00421">
    <property type="entry name" value="HTH_LUXR"/>
    <property type="match status" value="1"/>
</dbReference>
<dbReference type="InterPro" id="IPR000792">
    <property type="entry name" value="Tscrpt_reg_LuxR_C"/>
</dbReference>
<evidence type="ECO:0000256" key="2">
    <source>
        <dbReference type="ARBA" id="ARBA00023015"/>
    </source>
</evidence>
<evidence type="ECO:0000256" key="5">
    <source>
        <dbReference type="PROSITE-ProRule" id="PRU00169"/>
    </source>
</evidence>
<dbReference type="SUPFAM" id="SSF46894">
    <property type="entry name" value="C-terminal effector domain of the bipartite response regulators"/>
    <property type="match status" value="1"/>
</dbReference>
<feature type="domain" description="HTH luxR-type" evidence="6">
    <location>
        <begin position="144"/>
        <end position="209"/>
    </location>
</feature>
<keyword evidence="9" id="KW-1185">Reference proteome</keyword>
<evidence type="ECO:0000256" key="1">
    <source>
        <dbReference type="ARBA" id="ARBA00022553"/>
    </source>
</evidence>
<sequence>MISVVIVDDQPLMRGGFRALVDAEDDMSVVGEASDGNEGVDLIRGASPDVALMDIEMPGATGLQALDALTAEELENTKVIVLSNYSMDKYVYDALRAGAAGYLVKTTEPEALLHAVRSVSAGDMLLSPAVAEKLVGEYLSRPPLKRDGDALTDRETEVVALVARGMGNDAIGRRLYISSATVKTHVHRAMVKLGVKERAGLVIHAYETGLVRPRGA</sequence>
<name>A0ABV8TVV3_9ACTN</name>
<gene>
    <name evidence="8" type="ORF">ACFPET_06815</name>
</gene>
<dbReference type="PANTHER" id="PTHR43214:SF24">
    <property type="entry name" value="TRANSCRIPTIONAL REGULATORY PROTEIN NARL-RELATED"/>
    <property type="match status" value="1"/>
</dbReference>
<feature type="domain" description="Response regulatory" evidence="7">
    <location>
        <begin position="3"/>
        <end position="120"/>
    </location>
</feature>
<dbReference type="Proteomes" id="UP001595823">
    <property type="component" value="Unassembled WGS sequence"/>
</dbReference>
<dbReference type="SUPFAM" id="SSF52172">
    <property type="entry name" value="CheY-like"/>
    <property type="match status" value="1"/>
</dbReference>
<evidence type="ECO:0000313" key="8">
    <source>
        <dbReference type="EMBL" id="MFC4334906.1"/>
    </source>
</evidence>
<organism evidence="8 9">
    <name type="scientific">Salininema proteolyticum</name>
    <dbReference type="NCBI Taxonomy" id="1607685"/>
    <lineage>
        <taxon>Bacteria</taxon>
        <taxon>Bacillati</taxon>
        <taxon>Actinomycetota</taxon>
        <taxon>Actinomycetes</taxon>
        <taxon>Glycomycetales</taxon>
        <taxon>Glycomycetaceae</taxon>
        <taxon>Salininema</taxon>
    </lineage>
</organism>
<dbReference type="InterPro" id="IPR011006">
    <property type="entry name" value="CheY-like_superfamily"/>
</dbReference>
<dbReference type="RefSeq" id="WP_380619062.1">
    <property type="nucleotide sequence ID" value="NZ_JBHSDK010000010.1"/>
</dbReference>
<dbReference type="EMBL" id="JBHSDK010000010">
    <property type="protein sequence ID" value="MFC4334906.1"/>
    <property type="molecule type" value="Genomic_DNA"/>
</dbReference>
<proteinExistence type="predicted"/>
<dbReference type="PRINTS" id="PR00038">
    <property type="entry name" value="HTHLUXR"/>
</dbReference>
<dbReference type="Pfam" id="PF00072">
    <property type="entry name" value="Response_reg"/>
    <property type="match status" value="1"/>
</dbReference>
<dbReference type="CDD" id="cd06170">
    <property type="entry name" value="LuxR_C_like"/>
    <property type="match status" value="1"/>
</dbReference>
<feature type="modified residue" description="4-aspartylphosphate" evidence="5">
    <location>
        <position position="54"/>
    </location>
</feature>
<dbReference type="Pfam" id="PF00196">
    <property type="entry name" value="GerE"/>
    <property type="match status" value="1"/>
</dbReference>
<evidence type="ECO:0000256" key="4">
    <source>
        <dbReference type="ARBA" id="ARBA00023163"/>
    </source>
</evidence>
<evidence type="ECO:0000259" key="6">
    <source>
        <dbReference type="PROSITE" id="PS50043"/>
    </source>
</evidence>
<keyword evidence="3" id="KW-0238">DNA-binding</keyword>
<dbReference type="PROSITE" id="PS50110">
    <property type="entry name" value="RESPONSE_REGULATORY"/>
    <property type="match status" value="1"/>
</dbReference>
<evidence type="ECO:0000259" key="7">
    <source>
        <dbReference type="PROSITE" id="PS50110"/>
    </source>
</evidence>
<keyword evidence="4" id="KW-0804">Transcription</keyword>
<dbReference type="InterPro" id="IPR058245">
    <property type="entry name" value="NreC/VraR/RcsB-like_REC"/>
</dbReference>
<dbReference type="CDD" id="cd17535">
    <property type="entry name" value="REC_NarL-like"/>
    <property type="match status" value="1"/>
</dbReference>
<dbReference type="PROSITE" id="PS50043">
    <property type="entry name" value="HTH_LUXR_2"/>
    <property type="match status" value="1"/>
</dbReference>
<dbReference type="PROSITE" id="PS00622">
    <property type="entry name" value="HTH_LUXR_1"/>
    <property type="match status" value="1"/>
</dbReference>
<dbReference type="InterPro" id="IPR039420">
    <property type="entry name" value="WalR-like"/>
</dbReference>
<reference evidence="9" key="1">
    <citation type="journal article" date="2019" name="Int. J. Syst. Evol. Microbiol.">
        <title>The Global Catalogue of Microorganisms (GCM) 10K type strain sequencing project: providing services to taxonomists for standard genome sequencing and annotation.</title>
        <authorList>
            <consortium name="The Broad Institute Genomics Platform"/>
            <consortium name="The Broad Institute Genome Sequencing Center for Infectious Disease"/>
            <person name="Wu L."/>
            <person name="Ma J."/>
        </authorList>
    </citation>
    <scope>NUCLEOTIDE SEQUENCE [LARGE SCALE GENOMIC DNA]</scope>
    <source>
        <strain evidence="9">IBRC-M 10908</strain>
    </source>
</reference>
<dbReference type="Gene3D" id="3.40.50.2300">
    <property type="match status" value="1"/>
</dbReference>
<dbReference type="PANTHER" id="PTHR43214">
    <property type="entry name" value="TWO-COMPONENT RESPONSE REGULATOR"/>
    <property type="match status" value="1"/>
</dbReference>
<protein>
    <submittedName>
        <fullName evidence="8">Response regulator</fullName>
    </submittedName>
</protein>
<evidence type="ECO:0000313" key="9">
    <source>
        <dbReference type="Proteomes" id="UP001595823"/>
    </source>
</evidence>